<dbReference type="CDD" id="cd12797">
    <property type="entry name" value="M23_peptidase"/>
    <property type="match status" value="1"/>
</dbReference>
<keyword evidence="4" id="KW-0449">Lipoprotein</keyword>
<proteinExistence type="predicted"/>
<evidence type="ECO:0000259" key="3">
    <source>
        <dbReference type="Pfam" id="PF01551"/>
    </source>
</evidence>
<dbReference type="SUPFAM" id="SSF51261">
    <property type="entry name" value="Duplicated hybrid motif"/>
    <property type="match status" value="1"/>
</dbReference>
<dbReference type="InterPro" id="IPR050570">
    <property type="entry name" value="Cell_wall_metabolism_enzyme"/>
</dbReference>
<dbReference type="Gene3D" id="2.70.70.10">
    <property type="entry name" value="Glucose Permease (Domain IIA)"/>
    <property type="match status" value="1"/>
</dbReference>
<feature type="transmembrane region" description="Helical" evidence="2">
    <location>
        <begin position="47"/>
        <end position="68"/>
    </location>
</feature>
<dbReference type="InterPro" id="IPR016047">
    <property type="entry name" value="M23ase_b-sheet_dom"/>
</dbReference>
<name>A0A449I412_9BACE</name>
<dbReference type="InterPro" id="IPR011055">
    <property type="entry name" value="Dup_hybrid_motif"/>
</dbReference>
<organism evidence="5 7">
    <name type="scientific">Prevotella heparinolytica</name>
    <dbReference type="NCBI Taxonomy" id="28113"/>
    <lineage>
        <taxon>Bacteria</taxon>
        <taxon>Pseudomonadati</taxon>
        <taxon>Bacteroidota</taxon>
        <taxon>Bacteroidia</taxon>
        <taxon>Bacteroidales</taxon>
        <taxon>Bacteroidaceae</taxon>
        <taxon>Bacteroides</taxon>
    </lineage>
</organism>
<dbReference type="Pfam" id="PF01551">
    <property type="entry name" value="Peptidase_M23"/>
    <property type="match status" value="1"/>
</dbReference>
<keyword evidence="1" id="KW-0732">Signal</keyword>
<keyword evidence="2" id="KW-0812">Transmembrane</keyword>
<evidence type="ECO:0000256" key="1">
    <source>
        <dbReference type="ARBA" id="ARBA00022729"/>
    </source>
</evidence>
<dbReference type="Proteomes" id="UP000396835">
    <property type="component" value="Unassembled WGS sequence"/>
</dbReference>
<gene>
    <name evidence="5" type="primary">nlpD_2</name>
    <name evidence="4" type="ORF">EV202_10368</name>
    <name evidence="5" type="ORF">NCTC7812_01754</name>
</gene>
<protein>
    <submittedName>
        <fullName evidence="4">Lipoprotein NlpD</fullName>
    </submittedName>
    <submittedName>
        <fullName evidence="5">Peptidase M23</fullName>
    </submittedName>
</protein>
<evidence type="ECO:0000313" key="6">
    <source>
        <dbReference type="Proteomes" id="UP000295600"/>
    </source>
</evidence>
<dbReference type="OrthoDB" id="9814377at2"/>
<keyword evidence="2" id="KW-1133">Transmembrane helix</keyword>
<evidence type="ECO:0000256" key="2">
    <source>
        <dbReference type="SAM" id="Phobius"/>
    </source>
</evidence>
<sequence>MEKKKKKKRNKAFWSNIKFKYKLTVINENTLEEVVGLRVSKLNGISVLLSVLTILFLIAAVIIAFTPLRNYLPGYMNSEIRAQVVENALRVDSLQQLVDRQNLYIMNIQDILSGKIKADTVQSIDSLTSMREDSLMERTQREAEFRKQYEETEKYNLTSITARPEVDGLIFYRPTRGMISSAFDADTKHFGTDIAANPGESVLATLDGTVILSTYTAETGYLIEIQHNQDFVSVYKHCGSLLKREGDDVKGGEAIALVGNTGQLSTGPHLHFELWHKGKAVNPELYIVF</sequence>
<accession>A0A449I412</accession>
<feature type="domain" description="M23ase beta-sheet core" evidence="3">
    <location>
        <begin position="188"/>
        <end position="283"/>
    </location>
</feature>
<dbReference type="PANTHER" id="PTHR21666:SF289">
    <property type="entry name" value="L-ALA--D-GLU ENDOPEPTIDASE"/>
    <property type="match status" value="1"/>
</dbReference>
<evidence type="ECO:0000313" key="7">
    <source>
        <dbReference type="Proteomes" id="UP000396835"/>
    </source>
</evidence>
<dbReference type="EMBL" id="CAACYH010000004">
    <property type="protein sequence ID" value="VFB14213.1"/>
    <property type="molecule type" value="Genomic_DNA"/>
</dbReference>
<dbReference type="GO" id="GO:0004222">
    <property type="term" value="F:metalloendopeptidase activity"/>
    <property type="evidence" value="ECO:0007669"/>
    <property type="project" value="TreeGrafter"/>
</dbReference>
<reference evidence="5 7" key="1">
    <citation type="submission" date="2019-02" db="EMBL/GenBank/DDBJ databases">
        <authorList>
            <consortium name="Pathogen Informatics"/>
        </authorList>
    </citation>
    <scope>NUCLEOTIDE SEQUENCE [LARGE SCALE GENOMIC DNA]</scope>
    <source>
        <strain evidence="5 7">3012STDY7078512</strain>
    </source>
</reference>
<dbReference type="Proteomes" id="UP000295600">
    <property type="component" value="Unassembled WGS sequence"/>
</dbReference>
<dbReference type="AlphaFoldDB" id="A0A449I412"/>
<evidence type="ECO:0000313" key="4">
    <source>
        <dbReference type="EMBL" id="TCO95192.1"/>
    </source>
</evidence>
<reference evidence="4 6" key="2">
    <citation type="submission" date="2019-03" db="EMBL/GenBank/DDBJ databases">
        <title>Genomic Encyclopedia of Type Strains, Phase IV (KMG-IV): sequencing the most valuable type-strain genomes for metagenomic binning, comparative biology and taxonomic classification.</title>
        <authorList>
            <person name="Goeker M."/>
        </authorList>
    </citation>
    <scope>NUCLEOTIDE SEQUENCE [LARGE SCALE GENOMIC DNA]</scope>
    <source>
        <strain evidence="4 6">DSM 23917</strain>
    </source>
</reference>
<dbReference type="RefSeq" id="WP_131752300.1">
    <property type="nucleotide sequence ID" value="NZ_CAACYH010000004.1"/>
</dbReference>
<dbReference type="PANTHER" id="PTHR21666">
    <property type="entry name" value="PEPTIDASE-RELATED"/>
    <property type="match status" value="1"/>
</dbReference>
<evidence type="ECO:0000313" key="5">
    <source>
        <dbReference type="EMBL" id="VFB14213.1"/>
    </source>
</evidence>
<dbReference type="EMBL" id="SLXB01000003">
    <property type="protein sequence ID" value="TCO95192.1"/>
    <property type="molecule type" value="Genomic_DNA"/>
</dbReference>
<keyword evidence="2" id="KW-0472">Membrane</keyword>